<dbReference type="InterPro" id="IPR045035">
    <property type="entry name" value="YSL-like"/>
</dbReference>
<evidence type="ECO:0000256" key="2">
    <source>
        <dbReference type="ARBA" id="ARBA00022448"/>
    </source>
</evidence>
<evidence type="ECO:0000256" key="6">
    <source>
        <dbReference type="SAM" id="Phobius"/>
    </source>
</evidence>
<dbReference type="EMBL" id="AZMM01018960">
    <property type="protein sequence ID" value="ETJ15869.1"/>
    <property type="molecule type" value="Genomic_DNA"/>
</dbReference>
<dbReference type="InterPro" id="IPR004813">
    <property type="entry name" value="OPT"/>
</dbReference>
<evidence type="ECO:0000256" key="3">
    <source>
        <dbReference type="ARBA" id="ARBA00022692"/>
    </source>
</evidence>
<keyword evidence="5 6" id="KW-0472">Membrane</keyword>
<keyword evidence="3 6" id="KW-0812">Transmembrane</keyword>
<feature type="transmembrane region" description="Helical" evidence="6">
    <location>
        <begin position="104"/>
        <end position="125"/>
    </location>
</feature>
<evidence type="ECO:0000256" key="4">
    <source>
        <dbReference type="ARBA" id="ARBA00022989"/>
    </source>
</evidence>
<evidence type="ECO:0000256" key="1">
    <source>
        <dbReference type="ARBA" id="ARBA00004141"/>
    </source>
</evidence>
<reference evidence="7" key="1">
    <citation type="submission" date="2013-12" db="EMBL/GenBank/DDBJ databases">
        <title>A Varibaculum cambriense genome reconstructed from a premature infant gut community with otherwise low bacterial novelty that shifts toward anaerobic metabolism during the third week of life.</title>
        <authorList>
            <person name="Brown C.T."/>
            <person name="Sharon I."/>
            <person name="Thomas B.C."/>
            <person name="Castelle C.J."/>
            <person name="Morowitz M.J."/>
            <person name="Banfield J.F."/>
        </authorList>
    </citation>
    <scope>NUCLEOTIDE SEQUENCE</scope>
</reference>
<sequence length="221" mass="22952">MVPTIPVSLGGAILIAVFGFFFATVSSRIVGLVGSSNNPVSVMTIATLLITTMIFKMTGVVGQEGMLSSIAVGSVICIIAAIAGDTSQDLKTGYIVGATPYKQQIGEVIGVTASAITIGGVLYLLNAAWGFGSTELAAPQATLMKMVVQGVMEGNLSWNLVFAGAGIAVAIEILGIPVLPFAIGLYLPIHLSTGIMTGGLVRLYFEKKKKITEEKRKDAID</sequence>
<feature type="transmembrane region" description="Helical" evidence="6">
    <location>
        <begin position="65"/>
        <end position="84"/>
    </location>
</feature>
<accession>W1WHH9</accession>
<feature type="transmembrane region" description="Helical" evidence="6">
    <location>
        <begin position="40"/>
        <end position="58"/>
    </location>
</feature>
<keyword evidence="2" id="KW-0813">Transport</keyword>
<dbReference type="Pfam" id="PF03169">
    <property type="entry name" value="OPT"/>
    <property type="match status" value="1"/>
</dbReference>
<protein>
    <recommendedName>
        <fullName evidence="8">Oligopeptide transporter, OPT family</fullName>
    </recommendedName>
</protein>
<evidence type="ECO:0000313" key="7">
    <source>
        <dbReference type="EMBL" id="ETJ15869.1"/>
    </source>
</evidence>
<dbReference type="AlphaFoldDB" id="W1WHH9"/>
<organism evidence="7">
    <name type="scientific">human gut metagenome</name>
    <dbReference type="NCBI Taxonomy" id="408170"/>
    <lineage>
        <taxon>unclassified sequences</taxon>
        <taxon>metagenomes</taxon>
        <taxon>organismal metagenomes</taxon>
    </lineage>
</organism>
<name>W1WHH9_9ZZZZ</name>
<keyword evidence="4 6" id="KW-1133">Transmembrane helix</keyword>
<dbReference type="PANTHER" id="PTHR31645:SF0">
    <property type="entry name" value="OLIGOPEPTIDE TRANSPORTER YGL114W-RELATED"/>
    <property type="match status" value="1"/>
</dbReference>
<evidence type="ECO:0000256" key="5">
    <source>
        <dbReference type="ARBA" id="ARBA00023136"/>
    </source>
</evidence>
<dbReference type="GO" id="GO:0035673">
    <property type="term" value="F:oligopeptide transmembrane transporter activity"/>
    <property type="evidence" value="ECO:0007669"/>
    <property type="project" value="InterPro"/>
</dbReference>
<gene>
    <name evidence="7" type="ORF">Q604_UNBc4C00179G0003</name>
</gene>
<dbReference type="PANTHER" id="PTHR31645">
    <property type="entry name" value="OLIGOPEPTIDE TRANSPORTER YGL114W-RELATED"/>
    <property type="match status" value="1"/>
</dbReference>
<dbReference type="GO" id="GO:0016020">
    <property type="term" value="C:membrane"/>
    <property type="evidence" value="ECO:0007669"/>
    <property type="project" value="UniProtKB-SubCell"/>
</dbReference>
<comment type="subcellular location">
    <subcellularLocation>
        <location evidence="1">Membrane</location>
        <topology evidence="1">Multi-pass membrane protein</topology>
    </subcellularLocation>
</comment>
<feature type="transmembrane region" description="Helical" evidence="6">
    <location>
        <begin position="156"/>
        <end position="179"/>
    </location>
</feature>
<evidence type="ECO:0008006" key="8">
    <source>
        <dbReference type="Google" id="ProtNLM"/>
    </source>
</evidence>
<proteinExistence type="predicted"/>
<feature type="transmembrane region" description="Helical" evidence="6">
    <location>
        <begin position="185"/>
        <end position="205"/>
    </location>
</feature>
<feature type="transmembrane region" description="Helical" evidence="6">
    <location>
        <begin position="12"/>
        <end position="34"/>
    </location>
</feature>
<comment type="caution">
    <text evidence="7">The sequence shown here is derived from an EMBL/GenBank/DDBJ whole genome shotgun (WGS) entry which is preliminary data.</text>
</comment>